<evidence type="ECO:0000259" key="3">
    <source>
        <dbReference type="PROSITE" id="PS51186"/>
    </source>
</evidence>
<dbReference type="RefSeq" id="WP_043526929.1">
    <property type="nucleotide sequence ID" value="NZ_BAABKU010000030.1"/>
</dbReference>
<reference evidence="4 5" key="1">
    <citation type="submission" date="2014-10" db="EMBL/GenBank/DDBJ databases">
        <title>Draft genome sequence of Actinoplanes utahensis NRRL 12052.</title>
        <authorList>
            <person name="Velasco-Bucheli B."/>
            <person name="del Cerro C."/>
            <person name="Hormigo D."/>
            <person name="Garcia J.L."/>
            <person name="Acebal C."/>
            <person name="Arroyo M."/>
            <person name="de la Mata I."/>
        </authorList>
    </citation>
    <scope>NUCLEOTIDE SEQUENCE [LARGE SCALE GENOMIC DNA]</scope>
    <source>
        <strain evidence="4 5">NRRL 12052</strain>
    </source>
</reference>
<comment type="caution">
    <text evidence="4">The sequence shown here is derived from an EMBL/GenBank/DDBJ whole genome shotgun (WGS) entry which is preliminary data.</text>
</comment>
<dbReference type="STRING" id="1869.MB27_21405"/>
<dbReference type="InterPro" id="IPR000182">
    <property type="entry name" value="GNAT_dom"/>
</dbReference>
<name>A0A0A6X6N8_ACTUT</name>
<dbReference type="OrthoDB" id="5173601at2"/>
<dbReference type="eggNOG" id="COG0456">
    <property type="taxonomic scope" value="Bacteria"/>
</dbReference>
<keyword evidence="5" id="KW-1185">Reference proteome</keyword>
<protein>
    <recommendedName>
        <fullName evidence="3">N-acetyltransferase domain-containing protein</fullName>
    </recommendedName>
</protein>
<dbReference type="EMBL" id="JRTT01000024">
    <property type="protein sequence ID" value="KHD75767.1"/>
    <property type="molecule type" value="Genomic_DNA"/>
</dbReference>
<evidence type="ECO:0000256" key="1">
    <source>
        <dbReference type="ARBA" id="ARBA00022679"/>
    </source>
</evidence>
<dbReference type="InterPro" id="IPR050680">
    <property type="entry name" value="YpeA/RimI_acetyltransf"/>
</dbReference>
<evidence type="ECO:0000256" key="2">
    <source>
        <dbReference type="ARBA" id="ARBA00023315"/>
    </source>
</evidence>
<dbReference type="GO" id="GO:0016747">
    <property type="term" value="F:acyltransferase activity, transferring groups other than amino-acyl groups"/>
    <property type="evidence" value="ECO:0007669"/>
    <property type="project" value="InterPro"/>
</dbReference>
<organism evidence="4 5">
    <name type="scientific">Actinoplanes utahensis</name>
    <dbReference type="NCBI Taxonomy" id="1869"/>
    <lineage>
        <taxon>Bacteria</taxon>
        <taxon>Bacillati</taxon>
        <taxon>Actinomycetota</taxon>
        <taxon>Actinomycetes</taxon>
        <taxon>Micromonosporales</taxon>
        <taxon>Micromonosporaceae</taxon>
        <taxon>Actinoplanes</taxon>
    </lineage>
</organism>
<dbReference type="InterPro" id="IPR016181">
    <property type="entry name" value="Acyl_CoA_acyltransferase"/>
</dbReference>
<evidence type="ECO:0000313" key="4">
    <source>
        <dbReference type="EMBL" id="KHD75767.1"/>
    </source>
</evidence>
<keyword evidence="1" id="KW-0808">Transferase</keyword>
<evidence type="ECO:0000313" key="5">
    <source>
        <dbReference type="Proteomes" id="UP000054537"/>
    </source>
</evidence>
<keyword evidence="2" id="KW-0012">Acyltransferase</keyword>
<dbReference type="CDD" id="cd04301">
    <property type="entry name" value="NAT_SF"/>
    <property type="match status" value="1"/>
</dbReference>
<dbReference type="Gene3D" id="3.40.630.30">
    <property type="match status" value="1"/>
</dbReference>
<sequence>MGDDVSIRTASDEDVQKLVEDRHDRHHLLEHLRTGRGIVLFALLGEALVGHVFLRLGPPEEPELLEGLPDVPLLQHLRVMTSYQRTGIARRLLREAEQRLRARNHRRVALGVHPDNEVAISLYLSERFTAWRTEPIDTFRLDITDDGQHVHVSEPCLVFVKELD</sequence>
<dbReference type="Proteomes" id="UP000054537">
    <property type="component" value="Unassembled WGS sequence"/>
</dbReference>
<proteinExistence type="predicted"/>
<feature type="domain" description="N-acetyltransferase" evidence="3">
    <location>
        <begin position="5"/>
        <end position="146"/>
    </location>
</feature>
<dbReference type="PROSITE" id="PS51186">
    <property type="entry name" value="GNAT"/>
    <property type="match status" value="1"/>
</dbReference>
<gene>
    <name evidence="4" type="ORF">MB27_21405</name>
</gene>
<dbReference type="AlphaFoldDB" id="A0A0A6X6N8"/>
<dbReference type="SUPFAM" id="SSF55729">
    <property type="entry name" value="Acyl-CoA N-acyltransferases (Nat)"/>
    <property type="match status" value="1"/>
</dbReference>
<dbReference type="PANTHER" id="PTHR43420">
    <property type="entry name" value="ACETYLTRANSFERASE"/>
    <property type="match status" value="1"/>
</dbReference>
<accession>A0A0A6X6N8</accession>
<dbReference type="Pfam" id="PF00583">
    <property type="entry name" value="Acetyltransf_1"/>
    <property type="match status" value="1"/>
</dbReference>